<reference evidence="1" key="1">
    <citation type="submission" date="2021-03" db="EMBL/GenBank/DDBJ databases">
        <title>Acanthopleuribacteraceae sp. M133.</title>
        <authorList>
            <person name="Wang G."/>
        </authorList>
    </citation>
    <scope>NUCLEOTIDE SEQUENCE</scope>
    <source>
        <strain evidence="1">M133</strain>
    </source>
</reference>
<sequence length="69" mass="7495">MSNSSVNPPLTTSSVAWLARVPFDLKMIGGQDGKITFGSEDNGDRVYQACVFPLEPFVGTISRFSKPKT</sequence>
<organism evidence="1 2">
    <name type="scientific">Sulfidibacter corallicola</name>
    <dbReference type="NCBI Taxonomy" id="2818388"/>
    <lineage>
        <taxon>Bacteria</taxon>
        <taxon>Pseudomonadati</taxon>
        <taxon>Acidobacteriota</taxon>
        <taxon>Holophagae</taxon>
        <taxon>Acanthopleuribacterales</taxon>
        <taxon>Acanthopleuribacteraceae</taxon>
        <taxon>Sulfidibacter</taxon>
    </lineage>
</organism>
<proteinExistence type="predicted"/>
<dbReference type="KEGG" id="scor:J3U87_21950"/>
<dbReference type="EMBL" id="CP071793">
    <property type="protein sequence ID" value="QTD48256.1"/>
    <property type="molecule type" value="Genomic_DNA"/>
</dbReference>
<dbReference type="Proteomes" id="UP000663929">
    <property type="component" value="Chromosome"/>
</dbReference>
<evidence type="ECO:0000313" key="1">
    <source>
        <dbReference type="EMBL" id="QTD48256.1"/>
    </source>
</evidence>
<gene>
    <name evidence="1" type="ORF">J3U87_21950</name>
</gene>
<keyword evidence="2" id="KW-1185">Reference proteome</keyword>
<dbReference type="AlphaFoldDB" id="A0A8A4TE73"/>
<evidence type="ECO:0000313" key="2">
    <source>
        <dbReference type="Proteomes" id="UP000663929"/>
    </source>
</evidence>
<name>A0A8A4TE73_SULCO</name>
<protein>
    <submittedName>
        <fullName evidence="1">Uncharacterized protein</fullName>
    </submittedName>
</protein>
<accession>A0A8A4TE73</accession>
<dbReference type="RefSeq" id="WP_237377914.1">
    <property type="nucleotide sequence ID" value="NZ_CP071793.1"/>
</dbReference>